<keyword evidence="2" id="KW-0808">Transferase</keyword>
<dbReference type="Proteomes" id="UP000240708">
    <property type="component" value="Unassembled WGS sequence"/>
</dbReference>
<feature type="domain" description="Stealth protein CR2 conserved region 2" evidence="4">
    <location>
        <begin position="46"/>
        <end position="157"/>
    </location>
</feature>
<evidence type="ECO:0000259" key="4">
    <source>
        <dbReference type="Pfam" id="PF11380"/>
    </source>
</evidence>
<dbReference type="Pfam" id="PF17101">
    <property type="entry name" value="Stealth_CR1"/>
    <property type="match status" value="1"/>
</dbReference>
<evidence type="ECO:0000313" key="7">
    <source>
        <dbReference type="Proteomes" id="UP000240708"/>
    </source>
</evidence>
<sequence>MDSEKRGPIDVVIAWVDGNEPKHREKMNQYLPEKSRKQVFSTEATRFASAGEIKYCVLSILTFAPFIRKVFIVTDNQDPNLGPELEKYFPQRKDDVLIVDHKVIFSGYESYLPTFNSSTIENMLWRIPGLSENFVYFNDDMFLIRPLKEEDWFINNEIVLRGTWLPSASVRHGLRKLKQLVIKNYEPKPSYNIKQWMSAKIMGFRWFYFGMDHTPCVMKKSILEDFYTNNPDLLISNISHRFRFHTQFNVASIVNHSTLARGNKNIKKSDIAYLQPSKRKSGYLKEKLEKCDRKQNIKFLCVQNLDQCPESLRKYLWNWLENRFKFQNS</sequence>
<keyword evidence="7" id="KW-1185">Reference proteome</keyword>
<comment type="similarity">
    <text evidence="1">Belongs to the stealth family.</text>
</comment>
<dbReference type="AlphaFoldDB" id="A0A2P8E8H2"/>
<dbReference type="InterPro" id="IPR031358">
    <property type="entry name" value="Stealth_CR1"/>
</dbReference>
<dbReference type="PANTHER" id="PTHR24045">
    <property type="match status" value="1"/>
</dbReference>
<evidence type="ECO:0000256" key="2">
    <source>
        <dbReference type="ARBA" id="ARBA00022679"/>
    </source>
</evidence>
<accession>A0A2P8E8H2</accession>
<dbReference type="InterPro" id="IPR021520">
    <property type="entry name" value="Stealth_CR2"/>
</dbReference>
<feature type="domain" description="Stealth protein CR1 conserved region 1" evidence="5">
    <location>
        <begin position="8"/>
        <end position="33"/>
    </location>
</feature>
<keyword evidence="3" id="KW-0270">Exopolysaccharide synthesis</keyword>
<reference evidence="6 7" key="1">
    <citation type="submission" date="2018-03" db="EMBL/GenBank/DDBJ databases">
        <title>Genomic Encyclopedia of Archaeal and Bacterial Type Strains, Phase II (KMG-II): from individual species to whole genera.</title>
        <authorList>
            <person name="Goeker M."/>
        </authorList>
    </citation>
    <scope>NUCLEOTIDE SEQUENCE [LARGE SCALE GENOMIC DNA]</scope>
    <source>
        <strain evidence="6 7">DSM 28057</strain>
    </source>
</reference>
<dbReference type="PANTHER" id="PTHR24045:SF0">
    <property type="entry name" value="N-ACETYLGLUCOSAMINE-1-PHOSPHOTRANSFERASE SUBUNITS ALPHA_BETA"/>
    <property type="match status" value="1"/>
</dbReference>
<evidence type="ECO:0000256" key="1">
    <source>
        <dbReference type="ARBA" id="ARBA00007583"/>
    </source>
</evidence>
<dbReference type="GO" id="GO:0000271">
    <property type="term" value="P:polysaccharide biosynthetic process"/>
    <property type="evidence" value="ECO:0007669"/>
    <property type="project" value="UniProtKB-KW"/>
</dbReference>
<name>A0A2P8E8H2_9BACT</name>
<dbReference type="InterPro" id="IPR047141">
    <property type="entry name" value="Stealth"/>
</dbReference>
<dbReference type="RefSeq" id="WP_106566886.1">
    <property type="nucleotide sequence ID" value="NZ_PYGF01000003.1"/>
</dbReference>
<dbReference type="Pfam" id="PF11380">
    <property type="entry name" value="Stealth_CR2"/>
    <property type="match status" value="1"/>
</dbReference>
<evidence type="ECO:0000313" key="6">
    <source>
        <dbReference type="EMBL" id="PSL05780.1"/>
    </source>
</evidence>
<dbReference type="OrthoDB" id="9776077at2"/>
<evidence type="ECO:0000256" key="3">
    <source>
        <dbReference type="ARBA" id="ARBA00023169"/>
    </source>
</evidence>
<gene>
    <name evidence="6" type="ORF">CLV48_103295</name>
</gene>
<protein>
    <submittedName>
        <fullName evidence="6">Stealth-like protein</fullName>
    </submittedName>
</protein>
<dbReference type="EMBL" id="PYGF01000003">
    <property type="protein sequence ID" value="PSL05780.1"/>
    <property type="molecule type" value="Genomic_DNA"/>
</dbReference>
<comment type="caution">
    <text evidence="6">The sequence shown here is derived from an EMBL/GenBank/DDBJ whole genome shotgun (WGS) entry which is preliminary data.</text>
</comment>
<proteinExistence type="inferred from homology"/>
<dbReference type="GO" id="GO:0016772">
    <property type="term" value="F:transferase activity, transferring phosphorus-containing groups"/>
    <property type="evidence" value="ECO:0007669"/>
    <property type="project" value="InterPro"/>
</dbReference>
<evidence type="ECO:0000259" key="5">
    <source>
        <dbReference type="Pfam" id="PF17101"/>
    </source>
</evidence>
<organism evidence="6 7">
    <name type="scientific">Cecembia rubra</name>
    <dbReference type="NCBI Taxonomy" id="1485585"/>
    <lineage>
        <taxon>Bacteria</taxon>
        <taxon>Pseudomonadati</taxon>
        <taxon>Bacteroidota</taxon>
        <taxon>Cytophagia</taxon>
        <taxon>Cytophagales</taxon>
        <taxon>Cyclobacteriaceae</taxon>
        <taxon>Cecembia</taxon>
    </lineage>
</organism>